<feature type="transmembrane region" description="Helical" evidence="1">
    <location>
        <begin position="25"/>
        <end position="47"/>
    </location>
</feature>
<keyword evidence="1" id="KW-0812">Transmembrane</keyword>
<comment type="caution">
    <text evidence="2">The sequence shown here is derived from an EMBL/GenBank/DDBJ whole genome shotgun (WGS) entry which is preliminary data.</text>
</comment>
<evidence type="ECO:0000256" key="1">
    <source>
        <dbReference type="SAM" id="Phobius"/>
    </source>
</evidence>
<accession>A0A7W7VT23</accession>
<evidence type="ECO:0000313" key="3">
    <source>
        <dbReference type="Proteomes" id="UP000552644"/>
    </source>
</evidence>
<dbReference type="AlphaFoldDB" id="A0A7W7VT23"/>
<protein>
    <submittedName>
        <fullName evidence="2">Cytochrome c553</fullName>
    </submittedName>
</protein>
<keyword evidence="3" id="KW-1185">Reference proteome</keyword>
<dbReference type="EMBL" id="JACHJP010000022">
    <property type="protein sequence ID" value="MBB4921000.1"/>
    <property type="molecule type" value="Genomic_DNA"/>
</dbReference>
<name>A0A7W7VT23_9ACTN</name>
<keyword evidence="1" id="KW-1133">Transmembrane helix</keyword>
<dbReference type="Proteomes" id="UP000552644">
    <property type="component" value="Unassembled WGS sequence"/>
</dbReference>
<keyword evidence="1" id="KW-0472">Membrane</keyword>
<dbReference type="RefSeq" id="WP_184725851.1">
    <property type="nucleotide sequence ID" value="NZ_JACHJP010000022.1"/>
</dbReference>
<organism evidence="2 3">
    <name type="scientific">Streptosporangium saharense</name>
    <dbReference type="NCBI Taxonomy" id="1706840"/>
    <lineage>
        <taxon>Bacteria</taxon>
        <taxon>Bacillati</taxon>
        <taxon>Actinomycetota</taxon>
        <taxon>Actinomycetes</taxon>
        <taxon>Streptosporangiales</taxon>
        <taxon>Streptosporangiaceae</taxon>
        <taxon>Streptosporangium</taxon>
    </lineage>
</organism>
<sequence length="67" mass="6888">MRTLLAAQLGLTPRCLVLIALTVTAFVLAVVLTVPALYGVAVAAAFVAGTTWERLASCDSCHASLEG</sequence>
<proteinExistence type="predicted"/>
<reference evidence="2 3" key="1">
    <citation type="submission" date="2020-08" db="EMBL/GenBank/DDBJ databases">
        <title>Genomic Encyclopedia of Type Strains, Phase III (KMG-III): the genomes of soil and plant-associated and newly described type strains.</title>
        <authorList>
            <person name="Whitman W."/>
        </authorList>
    </citation>
    <scope>NUCLEOTIDE SEQUENCE [LARGE SCALE GENOMIC DNA]</scope>
    <source>
        <strain evidence="2 3">CECT 8840</strain>
    </source>
</reference>
<evidence type="ECO:0000313" key="2">
    <source>
        <dbReference type="EMBL" id="MBB4921000.1"/>
    </source>
</evidence>
<gene>
    <name evidence="2" type="ORF">FHS44_008153</name>
</gene>